<dbReference type="PANTHER" id="PTHR30558:SF3">
    <property type="entry name" value="BIOPOLYMER TRANSPORT PROTEIN EXBD-RELATED"/>
    <property type="match status" value="1"/>
</dbReference>
<reference evidence="9 10" key="1">
    <citation type="submission" date="2022-03" db="EMBL/GenBank/DDBJ databases">
        <title>Novel taxa within the pig intestine.</title>
        <authorList>
            <person name="Wylensek D."/>
            <person name="Bishof K."/>
            <person name="Afrizal A."/>
            <person name="Clavel T."/>
        </authorList>
    </citation>
    <scope>NUCLEOTIDE SEQUENCE [LARGE SCALE GENOMIC DNA]</scope>
    <source>
        <strain evidence="9 10">CLA-KB-P66</strain>
    </source>
</reference>
<evidence type="ECO:0000313" key="10">
    <source>
        <dbReference type="Proteomes" id="UP001275932"/>
    </source>
</evidence>
<keyword evidence="7" id="KW-0653">Protein transport</keyword>
<keyword evidence="5 8" id="KW-1133">Transmembrane helix</keyword>
<evidence type="ECO:0000256" key="3">
    <source>
        <dbReference type="ARBA" id="ARBA00022475"/>
    </source>
</evidence>
<dbReference type="Pfam" id="PF02472">
    <property type="entry name" value="ExbD"/>
    <property type="match status" value="1"/>
</dbReference>
<keyword evidence="10" id="KW-1185">Reference proteome</keyword>
<comment type="similarity">
    <text evidence="2 7">Belongs to the ExbD/TolR family.</text>
</comment>
<proteinExistence type="inferred from homology"/>
<evidence type="ECO:0000313" key="9">
    <source>
        <dbReference type="EMBL" id="MDX8415943.1"/>
    </source>
</evidence>
<protein>
    <submittedName>
        <fullName evidence="9">Biopolymer transporter ExbD</fullName>
    </submittedName>
</protein>
<comment type="subcellular location">
    <subcellularLocation>
        <location evidence="1">Cell membrane</location>
        <topology evidence="1">Single-pass membrane protein</topology>
    </subcellularLocation>
    <subcellularLocation>
        <location evidence="7">Cell membrane</location>
        <topology evidence="7">Single-pass type II membrane protein</topology>
    </subcellularLocation>
</comment>
<evidence type="ECO:0000256" key="8">
    <source>
        <dbReference type="SAM" id="Phobius"/>
    </source>
</evidence>
<accession>A0ABU4WI65</accession>
<name>A0ABU4WI65_9BACT</name>
<keyword evidence="3" id="KW-1003">Cell membrane</keyword>
<evidence type="ECO:0000256" key="7">
    <source>
        <dbReference type="RuleBase" id="RU003879"/>
    </source>
</evidence>
<organism evidence="9 10">
    <name type="scientific">Intestinicryptomonas porci</name>
    <dbReference type="NCBI Taxonomy" id="2926320"/>
    <lineage>
        <taxon>Bacteria</taxon>
        <taxon>Pseudomonadati</taxon>
        <taxon>Verrucomicrobiota</taxon>
        <taxon>Opitutia</taxon>
        <taxon>Opitutales</taxon>
        <taxon>Intestinicryptomonaceae</taxon>
        <taxon>Intestinicryptomonas</taxon>
    </lineage>
</organism>
<evidence type="ECO:0000256" key="2">
    <source>
        <dbReference type="ARBA" id="ARBA00005811"/>
    </source>
</evidence>
<dbReference type="InterPro" id="IPR003400">
    <property type="entry name" value="ExbD"/>
</dbReference>
<dbReference type="Gene3D" id="3.30.420.270">
    <property type="match status" value="1"/>
</dbReference>
<dbReference type="PANTHER" id="PTHR30558">
    <property type="entry name" value="EXBD MEMBRANE COMPONENT OF PMF-DRIVEN MACROMOLECULE IMPORT SYSTEM"/>
    <property type="match status" value="1"/>
</dbReference>
<evidence type="ECO:0000256" key="5">
    <source>
        <dbReference type="ARBA" id="ARBA00022989"/>
    </source>
</evidence>
<gene>
    <name evidence="9" type="ORF">MOX91_07115</name>
</gene>
<keyword evidence="4 7" id="KW-0812">Transmembrane</keyword>
<evidence type="ECO:0000256" key="4">
    <source>
        <dbReference type="ARBA" id="ARBA00022692"/>
    </source>
</evidence>
<evidence type="ECO:0000256" key="6">
    <source>
        <dbReference type="ARBA" id="ARBA00023136"/>
    </source>
</evidence>
<evidence type="ECO:0000256" key="1">
    <source>
        <dbReference type="ARBA" id="ARBA00004162"/>
    </source>
</evidence>
<keyword evidence="7" id="KW-0813">Transport</keyword>
<sequence>MKIRAQQDEDTAFELTSMIDVVFLLIAFFMTVTSFASAELVKVQMPIAAESKVPEDSRDRQFISIDKEGNYFLGARPSNLDEIENALAARIANPDFKGVYLRADEATHYRFVSEIMKRCANVGIYNIIFGVEQQ</sequence>
<dbReference type="RefSeq" id="WP_370397396.1">
    <property type="nucleotide sequence ID" value="NZ_JALBUT010000007.1"/>
</dbReference>
<dbReference type="EMBL" id="JALBUT010000007">
    <property type="protein sequence ID" value="MDX8415943.1"/>
    <property type="molecule type" value="Genomic_DNA"/>
</dbReference>
<feature type="transmembrane region" description="Helical" evidence="8">
    <location>
        <begin position="12"/>
        <end position="36"/>
    </location>
</feature>
<keyword evidence="6 8" id="KW-0472">Membrane</keyword>
<dbReference type="Proteomes" id="UP001275932">
    <property type="component" value="Unassembled WGS sequence"/>
</dbReference>
<comment type="caution">
    <text evidence="9">The sequence shown here is derived from an EMBL/GenBank/DDBJ whole genome shotgun (WGS) entry which is preliminary data.</text>
</comment>